<dbReference type="Pfam" id="PF22936">
    <property type="entry name" value="Pol_BBD"/>
    <property type="match status" value="1"/>
</dbReference>
<feature type="region of interest" description="Disordered" evidence="1">
    <location>
        <begin position="1154"/>
        <end position="1213"/>
    </location>
</feature>
<dbReference type="AlphaFoldDB" id="A0A699H3U8"/>
<feature type="domain" description="Retrovirus-related Pol polyprotein from transposon TNT 1-94-like beta-barrel" evidence="2">
    <location>
        <begin position="597"/>
        <end position="669"/>
    </location>
</feature>
<evidence type="ECO:0000256" key="1">
    <source>
        <dbReference type="SAM" id="MobiDB-lite"/>
    </source>
</evidence>
<feature type="compositionally biased region" description="Low complexity" evidence="1">
    <location>
        <begin position="179"/>
        <end position="204"/>
    </location>
</feature>
<feature type="compositionally biased region" description="Basic and acidic residues" evidence="1">
    <location>
        <begin position="1179"/>
        <end position="1194"/>
    </location>
</feature>
<name>A0A699H3U8_TANCI</name>
<feature type="compositionally biased region" description="Low complexity" evidence="1">
    <location>
        <begin position="1195"/>
        <end position="1206"/>
    </location>
</feature>
<evidence type="ECO:0000313" key="3">
    <source>
        <dbReference type="EMBL" id="GEX34607.1"/>
    </source>
</evidence>
<feature type="compositionally biased region" description="Acidic residues" evidence="1">
    <location>
        <begin position="1014"/>
        <end position="1029"/>
    </location>
</feature>
<feature type="region of interest" description="Disordered" evidence="1">
    <location>
        <begin position="870"/>
        <end position="895"/>
    </location>
</feature>
<dbReference type="CDD" id="cd09272">
    <property type="entry name" value="RNase_HI_RT_Ty1"/>
    <property type="match status" value="1"/>
</dbReference>
<gene>
    <name evidence="3" type="ORF">Tci_306582</name>
</gene>
<dbReference type="EMBL" id="BKCJ010102986">
    <property type="protein sequence ID" value="GEX34607.1"/>
    <property type="molecule type" value="Genomic_DNA"/>
</dbReference>
<feature type="region of interest" description="Disordered" evidence="1">
    <location>
        <begin position="161"/>
        <end position="204"/>
    </location>
</feature>
<sequence>MIAILEKIEHNIDFHQIVDFFKAFYIRYALTISPTVYVSHIRRFWSTARIKTMNEETNILATVDGKPRTISESSLRRHLKLNDEERISSLPDTELFENLSLMGYNILQNQRFTFQKGQFSHQWKFLIHTIMQCLSPKSTGFNEFSSNITTVVCEGSAIPTVPHHKPFPQEQHSPHHDPSSPSHPTTATEPIPQTLTETPTETLTLRQYSKRATRIAQYKALSPAADEPASLLKDDNKGEAFPTELMELYTGLQRQQTQMAAKIKAQDLEISGGSMEIGEEVEAERSTELGSNDTEVMVNVLSFMEAANILTSGVAAVSVSPIAGVSTVGVPTVSGLFPTVSAIFTTASVVTPYSRRPRGISAKDKVAREMEEEFARENQRLGEQLARDSEIARLHAEEELKMMIEGLDRSNEVIAKHLLEYEQAAADLSVGENIELIKELVKYQDHHAKILKYQAQQSKPLSKKKQREFYMSVLRSHAEWKTKHFRGMTLGEIKEKFIPVWKQLEDFVPMSSKEEGERIKRKGLKLDQGSAKRMKTSEGVSKEELCRFTSDVDLGEGNHKYQIGYKRQREGVIEFALLDEDKIYSQSKTHVIQIALWYLDSGCSKHMTGDRSQLTNFIHKFLGIIKFNNDHIAKIIGYGDYQIGNITILMVYYVEGLGHKLLSVGQFCDSDLEVAFKKHTCFVRNLEGPGLQCMTPATSSSGLVPNPSPLQPCILPPRDNWDRLFQPMFDEYFNPPTIAVSLVPVANAPRVVDLSDSLVSNLPRCSINKIPLYYDNKSVIALYYNKVQHSRAKHIDVCYHFMKEQVENEIVELYFVRTEYELANIFTKPLPRERFNFLIEKLGVTPPKKVYKFKKLTSLKLTTVLVSPEEPTRKSKRVKRPAKKSTNAPTTGVVNRDTHVMSLSKKNENVTVEKRKGIDLLSEVALTEKAQYEEVHKKNLRDFHKTHPSGFAESKVESWGRDEDDNNNNHDLSSEGNDQESDSGDNNTESNNEKGFDSEHETNENKLGSKSDQEENEEDVEDNEEEKDDEFVKTPSISTNDEDETNENQRLKIKLKILPKEVSNFAPPMIKTMVTKSLEHAVLAKESSQPKFTYEVVALLIEFKLKKILINKIDESQSYLTATEHRECYDGLIKSYNLDKNLFSTYDKVYSLKRSQKDKDKDEDPSTGSDQGLKKRKTSKDTKPTKGLKAKESKSGLSKGTKSQSKSSRKSVQMESQSLRLHILICLKIKKRIWVIMMKNQRKRLHLNVSSLLNLNNLKNPLILIEMLARLHNKDQLKAS</sequence>
<comment type="caution">
    <text evidence="3">The sequence shown here is derived from an EMBL/GenBank/DDBJ whole genome shotgun (WGS) entry which is preliminary data.</text>
</comment>
<proteinExistence type="predicted"/>
<organism evidence="3">
    <name type="scientific">Tanacetum cinerariifolium</name>
    <name type="common">Dalmatian daisy</name>
    <name type="synonym">Chrysanthemum cinerariifolium</name>
    <dbReference type="NCBI Taxonomy" id="118510"/>
    <lineage>
        <taxon>Eukaryota</taxon>
        <taxon>Viridiplantae</taxon>
        <taxon>Streptophyta</taxon>
        <taxon>Embryophyta</taxon>
        <taxon>Tracheophyta</taxon>
        <taxon>Spermatophyta</taxon>
        <taxon>Magnoliopsida</taxon>
        <taxon>eudicotyledons</taxon>
        <taxon>Gunneridae</taxon>
        <taxon>Pentapetalae</taxon>
        <taxon>asterids</taxon>
        <taxon>campanulids</taxon>
        <taxon>Asterales</taxon>
        <taxon>Asteraceae</taxon>
        <taxon>Asteroideae</taxon>
        <taxon>Anthemideae</taxon>
        <taxon>Anthemidinae</taxon>
        <taxon>Tanacetum</taxon>
    </lineage>
</organism>
<accession>A0A699H3U8</accession>
<feature type="compositionally biased region" description="Basic and acidic residues" evidence="1">
    <location>
        <begin position="1155"/>
        <end position="1164"/>
    </location>
</feature>
<feature type="region of interest" description="Disordered" evidence="1">
    <location>
        <begin position="944"/>
        <end position="1048"/>
    </location>
</feature>
<feature type="compositionally biased region" description="Basic residues" evidence="1">
    <location>
        <begin position="874"/>
        <end position="883"/>
    </location>
</feature>
<feature type="compositionally biased region" description="Polar residues" evidence="1">
    <location>
        <begin position="884"/>
        <end position="893"/>
    </location>
</feature>
<feature type="compositionally biased region" description="Basic and acidic residues" evidence="1">
    <location>
        <begin position="991"/>
        <end position="1013"/>
    </location>
</feature>
<dbReference type="InterPro" id="IPR054722">
    <property type="entry name" value="PolX-like_BBD"/>
</dbReference>
<reference evidence="3" key="1">
    <citation type="journal article" date="2019" name="Sci. Rep.">
        <title>Draft genome of Tanacetum cinerariifolium, the natural source of mosquito coil.</title>
        <authorList>
            <person name="Yamashiro T."/>
            <person name="Shiraishi A."/>
            <person name="Satake H."/>
            <person name="Nakayama K."/>
        </authorList>
    </citation>
    <scope>NUCLEOTIDE SEQUENCE</scope>
</reference>
<protein>
    <submittedName>
        <fullName evidence="3">Integrase, catalytic region, zinc finger, CCHC-type, peptidase aspartic, catalytic</fullName>
    </submittedName>
</protein>
<evidence type="ECO:0000259" key="2">
    <source>
        <dbReference type="Pfam" id="PF22936"/>
    </source>
</evidence>